<feature type="binding site" evidence="5">
    <location>
        <position position="2"/>
    </location>
    <ligand>
        <name>Ni(2+)</name>
        <dbReference type="ChEBI" id="CHEBI:49786"/>
    </ligand>
</feature>
<keyword evidence="7" id="KW-1185">Reference proteome</keyword>
<evidence type="ECO:0000256" key="5">
    <source>
        <dbReference type="HAMAP-Rule" id="MF_00213"/>
    </source>
</evidence>
<evidence type="ECO:0000256" key="4">
    <source>
        <dbReference type="ARBA" id="ARBA00022833"/>
    </source>
</evidence>
<dbReference type="PANTHER" id="PTHR34535:SF3">
    <property type="entry name" value="HYDROGENASE MATURATION FACTOR HYPA"/>
    <property type="match status" value="1"/>
</dbReference>
<protein>
    <recommendedName>
        <fullName evidence="5">Hydrogenase maturation factor HypA</fullName>
    </recommendedName>
</protein>
<evidence type="ECO:0000313" key="6">
    <source>
        <dbReference type="EMBL" id="RCG27396.1"/>
    </source>
</evidence>
<comment type="caution">
    <text evidence="6">The sequence shown here is derived from an EMBL/GenBank/DDBJ whole genome shotgun (WGS) entry which is preliminary data.</text>
</comment>
<feature type="binding site" evidence="5">
    <location>
        <position position="73"/>
    </location>
    <ligand>
        <name>Zn(2+)</name>
        <dbReference type="ChEBI" id="CHEBI:29105"/>
    </ligand>
</feature>
<gene>
    <name evidence="5" type="primary">hypA</name>
    <name evidence="6" type="ORF">DQ384_26820</name>
</gene>
<feature type="binding site" evidence="5">
    <location>
        <position position="86"/>
    </location>
    <ligand>
        <name>Zn(2+)</name>
        <dbReference type="ChEBI" id="CHEBI:29105"/>
    </ligand>
</feature>
<dbReference type="PIRSF" id="PIRSF004761">
    <property type="entry name" value="Hydrgn_mat_HypA"/>
    <property type="match status" value="1"/>
</dbReference>
<dbReference type="OrthoDB" id="288014at2"/>
<sequence>MHEFGIAESILAAVEGRADGRRIRRARVQVGALLHVAEPSLNDAFSLVAEGTVAEGAHLDLVTVPVRLTCRACGDVSTSVDPYAVCPRCGDSDVDCEGGDDLVLESIQLAEATHVPGNSRGDRGDSEGSS</sequence>
<evidence type="ECO:0000313" key="7">
    <source>
        <dbReference type="Proteomes" id="UP000253094"/>
    </source>
</evidence>
<dbReference type="AlphaFoldDB" id="A0A367FAJ3"/>
<keyword evidence="4 5" id="KW-0862">Zinc</keyword>
<accession>A0A367FAJ3</accession>
<feature type="binding site" evidence="5">
    <location>
        <position position="70"/>
    </location>
    <ligand>
        <name>Zn(2+)</name>
        <dbReference type="ChEBI" id="CHEBI:29105"/>
    </ligand>
</feature>
<dbReference type="HAMAP" id="MF_00213">
    <property type="entry name" value="HypA_HybF"/>
    <property type="match status" value="1"/>
</dbReference>
<evidence type="ECO:0000256" key="2">
    <source>
        <dbReference type="ARBA" id="ARBA00022596"/>
    </source>
</evidence>
<comment type="function">
    <text evidence="5">Involved in the maturation of [NiFe] hydrogenases. Required for nickel insertion into the metal center of the hydrogenase.</text>
</comment>
<comment type="similarity">
    <text evidence="1 5">Belongs to the HypA/HybF family.</text>
</comment>
<reference evidence="6 7" key="1">
    <citation type="submission" date="2018-06" db="EMBL/GenBank/DDBJ databases">
        <title>Sphaerisporangium craniellae sp. nov., isolated from a marine sponge in the South China Sea.</title>
        <authorList>
            <person name="Li L."/>
        </authorList>
    </citation>
    <scope>NUCLEOTIDE SEQUENCE [LARGE SCALE GENOMIC DNA]</scope>
    <source>
        <strain evidence="6 7">CCTCC AA 208026</strain>
    </source>
</reference>
<dbReference type="Pfam" id="PF01155">
    <property type="entry name" value="HypA"/>
    <property type="match status" value="1"/>
</dbReference>
<dbReference type="InterPro" id="IPR000688">
    <property type="entry name" value="HypA/HybF"/>
</dbReference>
<evidence type="ECO:0000256" key="1">
    <source>
        <dbReference type="ARBA" id="ARBA00010748"/>
    </source>
</evidence>
<dbReference type="Gene3D" id="3.30.2320.80">
    <property type="match status" value="1"/>
</dbReference>
<dbReference type="EMBL" id="QOIL01000016">
    <property type="protein sequence ID" value="RCG27396.1"/>
    <property type="molecule type" value="Genomic_DNA"/>
</dbReference>
<dbReference type="PANTHER" id="PTHR34535">
    <property type="entry name" value="HYDROGENASE MATURATION FACTOR HYPA"/>
    <property type="match status" value="1"/>
</dbReference>
<keyword evidence="2 5" id="KW-0533">Nickel</keyword>
<proteinExistence type="inferred from homology"/>
<dbReference type="PROSITE" id="PS01249">
    <property type="entry name" value="HYPA"/>
    <property type="match status" value="1"/>
</dbReference>
<dbReference type="Proteomes" id="UP000253094">
    <property type="component" value="Unassembled WGS sequence"/>
</dbReference>
<name>A0A367FAJ3_9ACTN</name>
<organism evidence="6 7">
    <name type="scientific">Sphaerisporangium album</name>
    <dbReference type="NCBI Taxonomy" id="509200"/>
    <lineage>
        <taxon>Bacteria</taxon>
        <taxon>Bacillati</taxon>
        <taxon>Actinomycetota</taxon>
        <taxon>Actinomycetes</taxon>
        <taxon>Streptosporangiales</taxon>
        <taxon>Streptosporangiaceae</taxon>
        <taxon>Sphaerisporangium</taxon>
    </lineage>
</organism>
<dbReference type="GO" id="GO:0051604">
    <property type="term" value="P:protein maturation"/>
    <property type="evidence" value="ECO:0007669"/>
    <property type="project" value="InterPro"/>
</dbReference>
<feature type="binding site" evidence="5">
    <location>
        <position position="89"/>
    </location>
    <ligand>
        <name>Zn(2+)</name>
        <dbReference type="ChEBI" id="CHEBI:29105"/>
    </ligand>
</feature>
<evidence type="ECO:0000256" key="3">
    <source>
        <dbReference type="ARBA" id="ARBA00022723"/>
    </source>
</evidence>
<dbReference type="GO" id="GO:0016151">
    <property type="term" value="F:nickel cation binding"/>
    <property type="evidence" value="ECO:0007669"/>
    <property type="project" value="UniProtKB-UniRule"/>
</dbReference>
<keyword evidence="3 5" id="KW-0479">Metal-binding</keyword>
<dbReference type="InterPro" id="IPR020538">
    <property type="entry name" value="Hydgase_Ni_incorp_HypA/HybF_CS"/>
</dbReference>
<dbReference type="GO" id="GO:0008270">
    <property type="term" value="F:zinc ion binding"/>
    <property type="evidence" value="ECO:0007669"/>
    <property type="project" value="UniProtKB-UniRule"/>
</dbReference>